<accession>A0AAW0B7P7</accession>
<evidence type="ECO:0000256" key="1">
    <source>
        <dbReference type="SAM" id="MobiDB-lite"/>
    </source>
</evidence>
<sequence>MPSARKTGYVLLAEALLDKFSLLLRVSVKKEPKQPSRKGDEVVGSRDLDRKGTAGDLSTPATKEDLQVSKRSVQKGVKAGKGSTAGISKRGERGAGKVIILDDSSDLEGSVVSVARGARPNIRSESPIEQFGSVESDEDVVVHVTDVRPSISGMGSKDKKALQVSSSDDSMILASNSESEESKEASVAVDSPSPKKRRAAGDDNMSPSKIHVQDLTLSPRKAAGVGFRDSELPTRRASGRKKLSARAKEAVSAEPSLVSKLDAALQDSGDVVDAEGQFLSSYGCSKGKKHVSALAPSKATGSVDETGDVSTGDGYKSDVTMRSESPAIPRTPCTSSRLLGNRSLTDTDEELPSPQTMLAQALKLTPDVTLSGGKKDQKRKEPADSKTHSGKASRIQEVRPSSRRKNAKASSTESPASRSVISESPAVADTGSSGTATGSEGCYTVASGGLLGGC</sequence>
<proteinExistence type="predicted"/>
<gene>
    <name evidence="2" type="ORF">VNI00_017103</name>
</gene>
<feature type="region of interest" description="Disordered" evidence="1">
    <location>
        <begin position="291"/>
        <end position="454"/>
    </location>
</feature>
<dbReference type="EMBL" id="JAYKXP010000155">
    <property type="protein sequence ID" value="KAK7022001.1"/>
    <property type="molecule type" value="Genomic_DNA"/>
</dbReference>
<protein>
    <submittedName>
        <fullName evidence="2">Uncharacterized protein</fullName>
    </submittedName>
</protein>
<dbReference type="Proteomes" id="UP001383192">
    <property type="component" value="Unassembled WGS sequence"/>
</dbReference>
<feature type="compositionally biased region" description="Polar residues" evidence="1">
    <location>
        <begin position="332"/>
        <end position="344"/>
    </location>
</feature>
<feature type="region of interest" description="Disordered" evidence="1">
    <location>
        <begin position="28"/>
        <end position="90"/>
    </location>
</feature>
<dbReference type="AlphaFoldDB" id="A0AAW0B7P7"/>
<evidence type="ECO:0000313" key="2">
    <source>
        <dbReference type="EMBL" id="KAK7022001.1"/>
    </source>
</evidence>
<evidence type="ECO:0000313" key="3">
    <source>
        <dbReference type="Proteomes" id="UP001383192"/>
    </source>
</evidence>
<feature type="compositionally biased region" description="Basic and acidic residues" evidence="1">
    <location>
        <begin position="373"/>
        <end position="387"/>
    </location>
</feature>
<feature type="compositionally biased region" description="Polar residues" evidence="1">
    <location>
        <begin position="408"/>
        <end position="422"/>
    </location>
</feature>
<feature type="region of interest" description="Disordered" evidence="1">
    <location>
        <begin position="149"/>
        <end position="254"/>
    </location>
</feature>
<reference evidence="2 3" key="1">
    <citation type="submission" date="2024-01" db="EMBL/GenBank/DDBJ databases">
        <title>A draft genome for a cacao thread blight-causing isolate of Paramarasmius palmivorus.</title>
        <authorList>
            <person name="Baruah I.K."/>
            <person name="Bukari Y."/>
            <person name="Amoako-Attah I."/>
            <person name="Meinhardt L.W."/>
            <person name="Bailey B.A."/>
            <person name="Cohen S.P."/>
        </authorList>
    </citation>
    <scope>NUCLEOTIDE SEQUENCE [LARGE SCALE GENOMIC DNA]</scope>
    <source>
        <strain evidence="2 3">GH-12</strain>
    </source>
</reference>
<keyword evidence="3" id="KW-1185">Reference proteome</keyword>
<feature type="compositionally biased region" description="Low complexity" evidence="1">
    <location>
        <begin position="426"/>
        <end position="439"/>
    </location>
</feature>
<organism evidence="2 3">
    <name type="scientific">Paramarasmius palmivorus</name>
    <dbReference type="NCBI Taxonomy" id="297713"/>
    <lineage>
        <taxon>Eukaryota</taxon>
        <taxon>Fungi</taxon>
        <taxon>Dikarya</taxon>
        <taxon>Basidiomycota</taxon>
        <taxon>Agaricomycotina</taxon>
        <taxon>Agaricomycetes</taxon>
        <taxon>Agaricomycetidae</taxon>
        <taxon>Agaricales</taxon>
        <taxon>Marasmiineae</taxon>
        <taxon>Marasmiaceae</taxon>
        <taxon>Paramarasmius</taxon>
    </lineage>
</organism>
<name>A0AAW0B7P7_9AGAR</name>
<comment type="caution">
    <text evidence="2">The sequence shown here is derived from an EMBL/GenBank/DDBJ whole genome shotgun (WGS) entry which is preliminary data.</text>
</comment>
<feature type="compositionally biased region" description="Basic and acidic residues" evidence="1">
    <location>
        <begin position="28"/>
        <end position="53"/>
    </location>
</feature>